<dbReference type="eggNOG" id="ENOG502Z89F">
    <property type="taxonomic scope" value="Bacteria"/>
</dbReference>
<proteinExistence type="predicted"/>
<evidence type="ECO:0000313" key="5">
    <source>
        <dbReference type="Proteomes" id="UP000198424"/>
    </source>
</evidence>
<evidence type="ECO:0000313" key="4">
    <source>
        <dbReference type="Proteomes" id="UP000028712"/>
    </source>
</evidence>
<keyword evidence="1" id="KW-0732">Signal</keyword>
<evidence type="ECO:0000256" key="1">
    <source>
        <dbReference type="SAM" id="SignalP"/>
    </source>
</evidence>
<organism evidence="2 4">
    <name type="scientific">Flavobacterium hydatis</name>
    <name type="common">Cytophaga aquatilis</name>
    <dbReference type="NCBI Taxonomy" id="991"/>
    <lineage>
        <taxon>Bacteria</taxon>
        <taxon>Pseudomonadati</taxon>
        <taxon>Bacteroidota</taxon>
        <taxon>Flavobacteriia</taxon>
        <taxon>Flavobacteriales</taxon>
        <taxon>Flavobacteriaceae</taxon>
        <taxon>Flavobacterium</taxon>
    </lineage>
</organism>
<dbReference type="PROSITE" id="PS51257">
    <property type="entry name" value="PROKAR_LIPOPROTEIN"/>
    <property type="match status" value="1"/>
</dbReference>
<dbReference type="EMBL" id="JPRM01000027">
    <property type="protein sequence ID" value="KFF13775.1"/>
    <property type="molecule type" value="Genomic_DNA"/>
</dbReference>
<gene>
    <name evidence="3" type="ORF">B0A62_15595</name>
    <name evidence="2" type="ORF">IW20_16985</name>
</gene>
<comment type="caution">
    <text evidence="2">The sequence shown here is derived from an EMBL/GenBank/DDBJ whole genome shotgun (WGS) entry which is preliminary data.</text>
</comment>
<dbReference type="Proteomes" id="UP000198424">
    <property type="component" value="Unassembled WGS sequence"/>
</dbReference>
<dbReference type="RefSeq" id="WP_035624760.1">
    <property type="nucleotide sequence ID" value="NZ_JBEWQG010000019.1"/>
</dbReference>
<evidence type="ECO:0000313" key="2">
    <source>
        <dbReference type="EMBL" id="KFF13775.1"/>
    </source>
</evidence>
<name>A0A086AAR1_FLAHY</name>
<feature type="signal peptide" evidence="1">
    <location>
        <begin position="1"/>
        <end position="29"/>
    </location>
</feature>
<dbReference type="AlphaFoldDB" id="A0A086AAR1"/>
<keyword evidence="5" id="KW-1185">Reference proteome</keyword>
<dbReference type="Proteomes" id="UP000028712">
    <property type="component" value="Unassembled WGS sequence"/>
</dbReference>
<reference evidence="3 5" key="2">
    <citation type="submission" date="2016-11" db="EMBL/GenBank/DDBJ databases">
        <title>Whole genomes of Flavobacteriaceae.</title>
        <authorList>
            <person name="Stine C."/>
            <person name="Li C."/>
            <person name="Tadesse D."/>
        </authorList>
    </citation>
    <scope>NUCLEOTIDE SEQUENCE [LARGE SCALE GENOMIC DNA]</scope>
    <source>
        <strain evidence="3 5">ATCC 29551</strain>
    </source>
</reference>
<feature type="chain" id="PRO_5001802546" description="DUF4374 domain-containing protein" evidence="1">
    <location>
        <begin position="30"/>
        <end position="438"/>
    </location>
</feature>
<dbReference type="STRING" id="991.IW20_16985"/>
<reference evidence="2 4" key="1">
    <citation type="submission" date="2014-07" db="EMBL/GenBank/DDBJ databases">
        <title>Genome of Flavobacterium hydatis DSM 2063.</title>
        <authorList>
            <person name="Pipes S.E."/>
            <person name="Stropko S.J."/>
            <person name="Newman J.D."/>
        </authorList>
    </citation>
    <scope>NUCLEOTIDE SEQUENCE [LARGE SCALE GENOMIC DNA]</scope>
    <source>
        <strain evidence="2 4">DSM 2063</strain>
    </source>
</reference>
<dbReference type="OrthoDB" id="1122951at2"/>
<accession>A0A086AAR1</accession>
<protein>
    <recommendedName>
        <fullName evidence="6">DUF4374 domain-containing protein</fullName>
    </recommendedName>
</protein>
<evidence type="ECO:0008006" key="6">
    <source>
        <dbReference type="Google" id="ProtNLM"/>
    </source>
</evidence>
<dbReference type="EMBL" id="MUGY01000022">
    <property type="protein sequence ID" value="OXA92449.1"/>
    <property type="molecule type" value="Genomic_DNA"/>
</dbReference>
<evidence type="ECO:0000313" key="3">
    <source>
        <dbReference type="EMBL" id="OXA92449.1"/>
    </source>
</evidence>
<sequence>MKIKFRNLKSTLLSGACAIALLSSCSSNDNDGDTSTLPGVKKDFQLAFASGSGSISGTYLQGSSDISQGEISFSGKGYSMTSSRTARVFTSTDGSIVYSLNYTIGTIDKLTYHGGDNYKTITTFDSSIPLGAKAVRFTKMSDKEGSVHNITAKAVYDETNKTEYLKHKMTVAIGILNLEAMNFGSNFKKDIDVVLPGTLASEGYFIDRIDCPVVFGNKLYYGTSVKKFNAATGTNGVTDKTFTLVLDYPALTNATVISTSHVKGATNGYRTPTQHFNEAGEIMQMVSNGKELNIVKIKDGKYDETYKYSVSGLLGREASSNGWFYAGNGIGYIPYEKIGDEKIQIGVNPSGEPTYSAAWGLARIDMKNNTIVNLNVPKGLWLSQYQNSVVRDGKFYIALTPVGVQGNIYVFDVNSLSPDGTVGAKVTAGADQYYIGIF</sequence>